<organism evidence="1">
    <name type="scientific">Segatella copri</name>
    <dbReference type="NCBI Taxonomy" id="165179"/>
    <lineage>
        <taxon>Bacteria</taxon>
        <taxon>Pseudomonadati</taxon>
        <taxon>Bacteroidota</taxon>
        <taxon>Bacteroidia</taxon>
        <taxon>Bacteroidales</taxon>
        <taxon>Prevotellaceae</taxon>
        <taxon>Segatella</taxon>
    </lineage>
</organism>
<accession>A0A646FJU3</accession>
<gene>
    <name evidence="1" type="ORF">F7D96_04435</name>
</gene>
<evidence type="ECO:0000313" key="1">
    <source>
        <dbReference type="EMBL" id="MQM95536.1"/>
    </source>
</evidence>
<reference evidence="1" key="1">
    <citation type="submission" date="2019-09" db="EMBL/GenBank/DDBJ databases">
        <title>Distinct polysaccharide growth profiles of human intestinal Prevotella copri isolates.</title>
        <authorList>
            <person name="Fehlner-Peach H."/>
            <person name="Magnabosco C."/>
            <person name="Raghavan V."/>
            <person name="Scher J.U."/>
            <person name="Tett A."/>
            <person name="Cox L.M."/>
            <person name="Gottsegen C."/>
            <person name="Watters A."/>
            <person name="Wiltshire- Gordon J.D."/>
            <person name="Segata N."/>
            <person name="Bonneau R."/>
            <person name="Littman D.R."/>
        </authorList>
    </citation>
    <scope>NUCLEOTIDE SEQUENCE</scope>
    <source>
        <strain evidence="1">IAQ1183</strain>
    </source>
</reference>
<sequence length="60" mass="6491">MAKMDFLPISTYFESQATPLSKPHGHAILLTSVPSSMPQDSIAEAVEPCPLSASMMVPWD</sequence>
<proteinExistence type="predicted"/>
<dbReference type="EMBL" id="VZCX01000036">
    <property type="protein sequence ID" value="MQM95536.1"/>
    <property type="molecule type" value="Genomic_DNA"/>
</dbReference>
<dbReference type="Proteomes" id="UP001193463">
    <property type="component" value="Unassembled WGS sequence"/>
</dbReference>
<comment type="caution">
    <text evidence="1">The sequence shown here is derived from an EMBL/GenBank/DDBJ whole genome shotgun (WGS) entry which is preliminary data.</text>
</comment>
<name>A0A646FJU3_9BACT</name>
<dbReference type="AlphaFoldDB" id="A0A646FJU3"/>
<protein>
    <submittedName>
        <fullName evidence="1">Uncharacterized protein</fullName>
    </submittedName>
</protein>